<evidence type="ECO:0000313" key="5">
    <source>
        <dbReference type="EMBL" id="RGE61779.1"/>
    </source>
</evidence>
<dbReference type="InterPro" id="IPR000415">
    <property type="entry name" value="Nitroreductase-like"/>
</dbReference>
<proteinExistence type="predicted"/>
<evidence type="ECO:0000256" key="2">
    <source>
        <dbReference type="ARBA" id="ARBA00022490"/>
    </source>
</evidence>
<accession>A0A3E3I6W5</accession>
<evidence type="ECO:0000256" key="1">
    <source>
        <dbReference type="ARBA" id="ARBA00004496"/>
    </source>
</evidence>
<reference evidence="5" key="1">
    <citation type="submission" date="2018-08" db="EMBL/GenBank/DDBJ databases">
        <title>A genome reference for cultivated species of the human gut microbiota.</title>
        <authorList>
            <person name="Zou Y."/>
            <person name="Xue W."/>
            <person name="Luo G."/>
        </authorList>
    </citation>
    <scope>NUCLEOTIDE SEQUENCE [LARGE SCALE GENOMIC DNA]</scope>
    <source>
        <strain evidence="5">TF05-5AC</strain>
    </source>
</reference>
<comment type="caution">
    <text evidence="5">The sequence shown here is derived from an EMBL/GenBank/DDBJ whole genome shotgun (WGS) entry which is preliminary data.</text>
</comment>
<comment type="subcellular location">
    <subcellularLocation>
        <location evidence="1">Cytoplasm</location>
    </subcellularLocation>
</comment>
<dbReference type="FunFam" id="3.40.109.10:FF:000001">
    <property type="entry name" value="Nitroreductase family"/>
    <property type="match status" value="1"/>
</dbReference>
<dbReference type="AlphaFoldDB" id="A0A3E3I6W5"/>
<dbReference type="GeneID" id="97987115"/>
<dbReference type="Proteomes" id="UP000260812">
    <property type="component" value="Unassembled WGS sequence"/>
</dbReference>
<feature type="domain" description="Nitroreductase" evidence="4">
    <location>
        <begin position="34"/>
        <end position="168"/>
    </location>
</feature>
<dbReference type="PANTHER" id="PTHR43035:SF1">
    <property type="entry name" value="FATTY ACID REPRESSION MUTANT PROTEIN 2-RELATED"/>
    <property type="match status" value="1"/>
</dbReference>
<dbReference type="GO" id="GO:0034599">
    <property type="term" value="P:cellular response to oxidative stress"/>
    <property type="evidence" value="ECO:0007669"/>
    <property type="project" value="InterPro"/>
</dbReference>
<dbReference type="PANTHER" id="PTHR43035">
    <property type="entry name" value="FATTY ACID REPRESSION MUTANT PROTEIN 2-RELATED"/>
    <property type="match status" value="1"/>
</dbReference>
<organism evidence="5 6">
    <name type="scientific">Eisenbergiella massiliensis</name>
    <dbReference type="NCBI Taxonomy" id="1720294"/>
    <lineage>
        <taxon>Bacteria</taxon>
        <taxon>Bacillati</taxon>
        <taxon>Bacillota</taxon>
        <taxon>Clostridia</taxon>
        <taxon>Lachnospirales</taxon>
        <taxon>Lachnospiraceae</taxon>
        <taxon>Eisenbergiella</taxon>
    </lineage>
</organism>
<evidence type="ECO:0000313" key="6">
    <source>
        <dbReference type="Proteomes" id="UP000260812"/>
    </source>
</evidence>
<dbReference type="InterPro" id="IPR033877">
    <property type="entry name" value="Frm2/Hbn1"/>
</dbReference>
<dbReference type="Gene3D" id="3.40.109.10">
    <property type="entry name" value="NADH Oxidase"/>
    <property type="match status" value="1"/>
</dbReference>
<dbReference type="CDD" id="cd02140">
    <property type="entry name" value="Frm2-like"/>
    <property type="match status" value="1"/>
</dbReference>
<dbReference type="GO" id="GO:0005737">
    <property type="term" value="C:cytoplasm"/>
    <property type="evidence" value="ECO:0007669"/>
    <property type="project" value="UniProtKB-SubCell"/>
</dbReference>
<keyword evidence="6" id="KW-1185">Reference proteome</keyword>
<evidence type="ECO:0000256" key="3">
    <source>
        <dbReference type="ARBA" id="ARBA00023002"/>
    </source>
</evidence>
<evidence type="ECO:0000259" key="4">
    <source>
        <dbReference type="Pfam" id="PF00881"/>
    </source>
</evidence>
<keyword evidence="2" id="KW-0963">Cytoplasm</keyword>
<dbReference type="GO" id="GO:0016491">
    <property type="term" value="F:oxidoreductase activity"/>
    <property type="evidence" value="ECO:0007669"/>
    <property type="project" value="UniProtKB-KW"/>
</dbReference>
<dbReference type="EMBL" id="QVLV01000005">
    <property type="protein sequence ID" value="RGE61779.1"/>
    <property type="molecule type" value="Genomic_DNA"/>
</dbReference>
<sequence>MKITEALRVRRTYYAINRELPVSIGRVIDMTKELTELVPDAYNMKSSRVVVVYGEKQDQLWNRIYDVFEGKIARDKIDSFRAGSGTILYFYDRKVVETFQKQFPRYADNFPIWASQSSGMLQLSIWSGLRELNIGASLQHYNPVIDKAVKELFNLPEGYVLVAEMPFGGIVEEPAPKDKEDITKRVFSIC</sequence>
<gene>
    <name evidence="5" type="ORF">DXC51_09550</name>
</gene>
<dbReference type="InterPro" id="IPR029479">
    <property type="entry name" value="Nitroreductase"/>
</dbReference>
<dbReference type="SUPFAM" id="SSF55469">
    <property type="entry name" value="FMN-dependent nitroreductase-like"/>
    <property type="match status" value="1"/>
</dbReference>
<dbReference type="RefSeq" id="WP_117544373.1">
    <property type="nucleotide sequence ID" value="NZ_JBKUNB010000014.1"/>
</dbReference>
<name>A0A3E3I6W5_9FIRM</name>
<protein>
    <submittedName>
        <fullName evidence="5">Nitroreductase</fullName>
    </submittedName>
</protein>
<dbReference type="Pfam" id="PF00881">
    <property type="entry name" value="Nitroreductase"/>
    <property type="match status" value="1"/>
</dbReference>
<keyword evidence="3" id="KW-0560">Oxidoreductase</keyword>